<name>A0AAD2CRW9_9STRA</name>
<feature type="compositionally biased region" description="Polar residues" evidence="1">
    <location>
        <begin position="92"/>
        <end position="101"/>
    </location>
</feature>
<dbReference type="Proteomes" id="UP001295423">
    <property type="component" value="Unassembled WGS sequence"/>
</dbReference>
<protein>
    <recommendedName>
        <fullName evidence="5">PS II complex 12 kDa extrinsic protein</fullName>
    </recommendedName>
</protein>
<dbReference type="AlphaFoldDB" id="A0AAD2CRW9"/>
<feature type="chain" id="PRO_5042182772" description="PS II complex 12 kDa extrinsic protein" evidence="2">
    <location>
        <begin position="20"/>
        <end position="112"/>
    </location>
</feature>
<evidence type="ECO:0000313" key="4">
    <source>
        <dbReference type="Proteomes" id="UP001295423"/>
    </source>
</evidence>
<keyword evidence="4" id="KW-1185">Reference proteome</keyword>
<reference evidence="3" key="1">
    <citation type="submission" date="2023-08" db="EMBL/GenBank/DDBJ databases">
        <authorList>
            <person name="Audoor S."/>
            <person name="Bilcke G."/>
        </authorList>
    </citation>
    <scope>NUCLEOTIDE SEQUENCE</scope>
</reference>
<gene>
    <name evidence="3" type="ORF">CYCCA115_LOCUS8872</name>
</gene>
<evidence type="ECO:0000256" key="2">
    <source>
        <dbReference type="SAM" id="SignalP"/>
    </source>
</evidence>
<comment type="caution">
    <text evidence="3">The sequence shown here is derived from an EMBL/GenBank/DDBJ whole genome shotgun (WGS) entry which is preliminary data.</text>
</comment>
<keyword evidence="2" id="KW-0732">Signal</keyword>
<organism evidence="3 4">
    <name type="scientific">Cylindrotheca closterium</name>
    <dbReference type="NCBI Taxonomy" id="2856"/>
    <lineage>
        <taxon>Eukaryota</taxon>
        <taxon>Sar</taxon>
        <taxon>Stramenopiles</taxon>
        <taxon>Ochrophyta</taxon>
        <taxon>Bacillariophyta</taxon>
        <taxon>Bacillariophyceae</taxon>
        <taxon>Bacillariophycidae</taxon>
        <taxon>Bacillariales</taxon>
        <taxon>Bacillariaceae</taxon>
        <taxon>Cylindrotheca</taxon>
    </lineage>
</organism>
<evidence type="ECO:0000256" key="1">
    <source>
        <dbReference type="SAM" id="MobiDB-lite"/>
    </source>
</evidence>
<evidence type="ECO:0008006" key="5">
    <source>
        <dbReference type="Google" id="ProtNLM"/>
    </source>
</evidence>
<dbReference type="EMBL" id="CAKOGP040001224">
    <property type="protein sequence ID" value="CAJ1944407.1"/>
    <property type="molecule type" value="Genomic_DNA"/>
</dbReference>
<accession>A0AAD2CRW9</accession>
<evidence type="ECO:0000313" key="3">
    <source>
        <dbReference type="EMBL" id="CAJ1944407.1"/>
    </source>
</evidence>
<sequence>MKFTLYLLVFIVGCKYTESLSNYLETLSKESRVDEPDPAYSRPEDIVPEEYYGFTNPMANNWPGSKHEKYGAYLKKIEPTRVGGSVAPAANSWRSETSTPKAQGHGSYLDSL</sequence>
<feature type="region of interest" description="Disordered" evidence="1">
    <location>
        <begin position="87"/>
        <end position="112"/>
    </location>
</feature>
<feature type="signal peptide" evidence="2">
    <location>
        <begin position="1"/>
        <end position="19"/>
    </location>
</feature>
<proteinExistence type="predicted"/>